<comment type="caution">
    <text evidence="2">The sequence shown here is derived from an EMBL/GenBank/DDBJ whole genome shotgun (WGS) entry which is preliminary data.</text>
</comment>
<evidence type="ECO:0000256" key="1">
    <source>
        <dbReference type="SAM" id="MobiDB-lite"/>
    </source>
</evidence>
<proteinExistence type="predicted"/>
<reference evidence="2 3" key="1">
    <citation type="journal article" date="2019" name="Sci. Rep.">
        <title>Orb-weaving spider Araneus ventricosus genome elucidates the spidroin gene catalogue.</title>
        <authorList>
            <person name="Kono N."/>
            <person name="Nakamura H."/>
            <person name="Ohtoshi R."/>
            <person name="Moran D.A.P."/>
            <person name="Shinohara A."/>
            <person name="Yoshida Y."/>
            <person name="Fujiwara M."/>
            <person name="Mori M."/>
            <person name="Tomita M."/>
            <person name="Arakawa K."/>
        </authorList>
    </citation>
    <scope>NUCLEOTIDE SEQUENCE [LARGE SCALE GENOMIC DNA]</scope>
</reference>
<accession>A0A4Y2R0C7</accession>
<protein>
    <submittedName>
        <fullName evidence="2">Uncharacterized protein</fullName>
    </submittedName>
</protein>
<dbReference type="Proteomes" id="UP000499080">
    <property type="component" value="Unassembled WGS sequence"/>
</dbReference>
<dbReference type="EMBL" id="BGPR01015385">
    <property type="protein sequence ID" value="GBN69021.1"/>
    <property type="molecule type" value="Genomic_DNA"/>
</dbReference>
<feature type="region of interest" description="Disordered" evidence="1">
    <location>
        <begin position="32"/>
        <end position="59"/>
    </location>
</feature>
<organism evidence="2 3">
    <name type="scientific">Araneus ventricosus</name>
    <name type="common">Orbweaver spider</name>
    <name type="synonym">Epeira ventricosa</name>
    <dbReference type="NCBI Taxonomy" id="182803"/>
    <lineage>
        <taxon>Eukaryota</taxon>
        <taxon>Metazoa</taxon>
        <taxon>Ecdysozoa</taxon>
        <taxon>Arthropoda</taxon>
        <taxon>Chelicerata</taxon>
        <taxon>Arachnida</taxon>
        <taxon>Araneae</taxon>
        <taxon>Araneomorphae</taxon>
        <taxon>Entelegynae</taxon>
        <taxon>Araneoidea</taxon>
        <taxon>Araneidae</taxon>
        <taxon>Araneus</taxon>
    </lineage>
</organism>
<sequence>MLALHKQGIANAYHSVTNLPIWTFCRTLPSPNPAPPNFDPPKRKINNDNYPHKSALPVRNPQLTFSPSLQIKPRVVLWEVNLIDVNPQLLRNLSSVSLHLPSRIGSD</sequence>
<evidence type="ECO:0000313" key="3">
    <source>
        <dbReference type="Proteomes" id="UP000499080"/>
    </source>
</evidence>
<evidence type="ECO:0000313" key="2">
    <source>
        <dbReference type="EMBL" id="GBN69021.1"/>
    </source>
</evidence>
<gene>
    <name evidence="2" type="ORF">AVEN_77864_1</name>
</gene>
<dbReference type="AlphaFoldDB" id="A0A4Y2R0C7"/>
<keyword evidence="3" id="KW-1185">Reference proteome</keyword>
<name>A0A4Y2R0C7_ARAVE</name>